<sequence length="493" mass="56364">MKVIYSVLAILALGACSNEELNLKASSVETTSSGERWSEVETYEGNPTWVIEIDETETYQTITGFGGAFTESTSHLLMKLSPELRAEVLKAYFDSSGCDYTLCRTHINSSDFSLKSYSYAPVEGDLALAHFSIEEDRDDIIPIIKQAQGISQSGFKLIASPWTAPPWMKDNRAWFGGKLLPEYYSVWGEFFSKYVEAFQSEGIDIWAVTVENEPLGNDSHWESMHYTPAEMREFVVNHLSPSFEQHGIDAKILVYDQNKGAELEEWSEALLTDSVLKANIYGTAVHWYNSTYDWFPASLQRTHELAPNHHIISTEACVDAEVPHWRDDAWYWKKEATDWGWDWASPETKHYHTKYVPAYRYARDIIGDLNNWVEGWVDWNMVLDRQGGPNHAQNWCIAPVIADTTLNEVYYTPLYYVIGHFSKFIRPGAVRVALDGYERDGIMTTCFKNEDGSYALVLLNMTDANMPFEVRLNGQAWRYNLKAESIQTVQIQN</sequence>
<keyword evidence="3 4" id="KW-0378">Hydrolase</keyword>
<organism evidence="7 8">
    <name type="scientific">Phaeocystidibacter luteus</name>
    <dbReference type="NCBI Taxonomy" id="911197"/>
    <lineage>
        <taxon>Bacteria</taxon>
        <taxon>Pseudomonadati</taxon>
        <taxon>Bacteroidota</taxon>
        <taxon>Flavobacteriia</taxon>
        <taxon>Flavobacteriales</taxon>
        <taxon>Phaeocystidibacteraceae</taxon>
        <taxon>Phaeocystidibacter</taxon>
    </lineage>
</organism>
<dbReference type="Pfam" id="PF17189">
    <property type="entry name" value="Glyco_hydro_30C"/>
    <property type="match status" value="1"/>
</dbReference>
<dbReference type="OrthoDB" id="9806701at2"/>
<evidence type="ECO:0000256" key="1">
    <source>
        <dbReference type="ARBA" id="ARBA00005382"/>
    </source>
</evidence>
<dbReference type="Gene3D" id="2.60.40.1180">
    <property type="entry name" value="Golgi alpha-mannosidase II"/>
    <property type="match status" value="1"/>
</dbReference>
<protein>
    <submittedName>
        <fullName evidence="7">Glycosyl hydrolase family 30</fullName>
    </submittedName>
</protein>
<name>A0A6N6RKK0_9FLAO</name>
<dbReference type="InterPro" id="IPR013780">
    <property type="entry name" value="Glyco_hydro_b"/>
</dbReference>
<proteinExistence type="inferred from homology"/>
<reference evidence="7 8" key="1">
    <citation type="submission" date="2019-09" db="EMBL/GenBank/DDBJ databases">
        <title>Genomes of family Cryomorphaceae.</title>
        <authorList>
            <person name="Bowman J.P."/>
        </authorList>
    </citation>
    <scope>NUCLEOTIDE SEQUENCE [LARGE SCALE GENOMIC DNA]</scope>
    <source>
        <strain evidence="7 8">LMG 25704</strain>
    </source>
</reference>
<comment type="caution">
    <text evidence="7">The sequence shown here is derived from an EMBL/GenBank/DDBJ whole genome shotgun (WGS) entry which is preliminary data.</text>
</comment>
<dbReference type="SUPFAM" id="SSF51445">
    <property type="entry name" value="(Trans)glycosidases"/>
    <property type="match status" value="1"/>
</dbReference>
<keyword evidence="2" id="KW-0732">Signal</keyword>
<dbReference type="InterPro" id="IPR033453">
    <property type="entry name" value="Glyco_hydro_30_TIM-barrel"/>
</dbReference>
<dbReference type="Pfam" id="PF02055">
    <property type="entry name" value="Glyco_hydro_30"/>
    <property type="match status" value="1"/>
</dbReference>
<keyword evidence="8" id="KW-1185">Reference proteome</keyword>
<evidence type="ECO:0000313" key="8">
    <source>
        <dbReference type="Proteomes" id="UP000468650"/>
    </source>
</evidence>
<dbReference type="GO" id="GO:0016020">
    <property type="term" value="C:membrane"/>
    <property type="evidence" value="ECO:0007669"/>
    <property type="project" value="GOC"/>
</dbReference>
<dbReference type="InterPro" id="IPR017853">
    <property type="entry name" value="GH"/>
</dbReference>
<evidence type="ECO:0000313" key="7">
    <source>
        <dbReference type="EMBL" id="KAB2807363.1"/>
    </source>
</evidence>
<dbReference type="Gene3D" id="3.20.20.80">
    <property type="entry name" value="Glycosidases"/>
    <property type="match status" value="1"/>
</dbReference>
<evidence type="ECO:0000259" key="6">
    <source>
        <dbReference type="Pfam" id="PF17189"/>
    </source>
</evidence>
<dbReference type="PRINTS" id="PR00843">
    <property type="entry name" value="GLHYDRLASE30"/>
</dbReference>
<dbReference type="PROSITE" id="PS51257">
    <property type="entry name" value="PROKAR_LIPOPROTEIN"/>
    <property type="match status" value="1"/>
</dbReference>
<evidence type="ECO:0000256" key="4">
    <source>
        <dbReference type="RuleBase" id="RU361188"/>
    </source>
</evidence>
<evidence type="ECO:0000259" key="5">
    <source>
        <dbReference type="Pfam" id="PF02055"/>
    </source>
</evidence>
<dbReference type="RefSeq" id="WP_151668170.1">
    <property type="nucleotide sequence ID" value="NZ_WBVO01000011.1"/>
</dbReference>
<gene>
    <name evidence="7" type="ORF">F8C67_12360</name>
</gene>
<dbReference type="AlphaFoldDB" id="A0A6N6RKK0"/>
<dbReference type="GO" id="GO:0004348">
    <property type="term" value="F:glucosylceramidase activity"/>
    <property type="evidence" value="ECO:0007669"/>
    <property type="project" value="InterPro"/>
</dbReference>
<dbReference type="GO" id="GO:0006680">
    <property type="term" value="P:glucosylceramide catabolic process"/>
    <property type="evidence" value="ECO:0007669"/>
    <property type="project" value="TreeGrafter"/>
</dbReference>
<dbReference type="EMBL" id="WBVO01000011">
    <property type="protein sequence ID" value="KAB2807363.1"/>
    <property type="molecule type" value="Genomic_DNA"/>
</dbReference>
<dbReference type="PANTHER" id="PTHR11069">
    <property type="entry name" value="GLUCOSYLCERAMIDASE"/>
    <property type="match status" value="1"/>
</dbReference>
<accession>A0A6N6RKK0</accession>
<feature type="domain" description="Glycosyl hydrolase family 30 beta sandwich" evidence="6">
    <location>
        <begin position="428"/>
        <end position="489"/>
    </location>
</feature>
<dbReference type="InterPro" id="IPR001139">
    <property type="entry name" value="Glyco_hydro_30"/>
</dbReference>
<dbReference type="Proteomes" id="UP000468650">
    <property type="component" value="Unassembled WGS sequence"/>
</dbReference>
<keyword evidence="4" id="KW-0326">Glycosidase</keyword>
<dbReference type="PANTHER" id="PTHR11069:SF23">
    <property type="entry name" value="LYSOSOMAL ACID GLUCOSYLCERAMIDASE"/>
    <property type="match status" value="1"/>
</dbReference>
<comment type="similarity">
    <text evidence="1 4">Belongs to the glycosyl hydrolase 30 family.</text>
</comment>
<evidence type="ECO:0000256" key="3">
    <source>
        <dbReference type="ARBA" id="ARBA00022801"/>
    </source>
</evidence>
<evidence type="ECO:0000256" key="2">
    <source>
        <dbReference type="ARBA" id="ARBA00022729"/>
    </source>
</evidence>
<dbReference type="InterPro" id="IPR033452">
    <property type="entry name" value="GH30_C"/>
</dbReference>
<feature type="domain" description="Glycosyl hydrolase family 30 TIM-barrel" evidence="5">
    <location>
        <begin position="62"/>
        <end position="425"/>
    </location>
</feature>